<feature type="region of interest" description="Disordered" evidence="1">
    <location>
        <begin position="247"/>
        <end position="272"/>
    </location>
</feature>
<organism evidence="2 3">
    <name type="scientific">Pseudomonas fluorescens R124</name>
    <dbReference type="NCBI Taxonomy" id="743713"/>
    <lineage>
        <taxon>Bacteria</taxon>
        <taxon>Pseudomonadati</taxon>
        <taxon>Pseudomonadota</taxon>
        <taxon>Gammaproteobacteria</taxon>
        <taxon>Pseudomonadales</taxon>
        <taxon>Pseudomonadaceae</taxon>
        <taxon>Pseudomonas</taxon>
    </lineage>
</organism>
<evidence type="ECO:0000313" key="3">
    <source>
        <dbReference type="Proteomes" id="UP000006045"/>
    </source>
</evidence>
<gene>
    <name evidence="2" type="ORF">I1A_002971</name>
</gene>
<protein>
    <submittedName>
        <fullName evidence="2">Uncharacterized protein</fullName>
    </submittedName>
</protein>
<dbReference type="AlphaFoldDB" id="A0A7U9CRX6"/>
<evidence type="ECO:0000256" key="1">
    <source>
        <dbReference type="SAM" id="MobiDB-lite"/>
    </source>
</evidence>
<name>A0A7U9CRX6_PSEFL</name>
<evidence type="ECO:0000313" key="2">
    <source>
        <dbReference type="EMBL" id="EJZ58640.1"/>
    </source>
</evidence>
<reference evidence="2 3" key="1">
    <citation type="submission" date="2012-08" db="EMBL/GenBank/DDBJ databases">
        <title>The genome of cave-isolated P. fluorescens strain R124 demonstrates phenotypic adaptation to the mineral environment.</title>
        <authorList>
            <person name="Barton M.D."/>
            <person name="Petronio M."/>
            <person name="Giarrizzo J.G."/>
            <person name="Bowling B.V."/>
            <person name="Barton H.A."/>
        </authorList>
    </citation>
    <scope>NUCLEOTIDE SEQUENCE [LARGE SCALE GENOMIC DNA]</scope>
    <source>
        <strain evidence="2 3">R124</strain>
    </source>
</reference>
<accession>A0A7U9CRX6</accession>
<sequence>MPGGAIKQGTARRVERDPEAVAAVEGEVVRQAGQVVDEQVVGPGFGPRQPVAADAVGAGFVDQHIGVIRAEGHAVGKLQFVQEYAGFAGLKVITQQAAVASVFDDRFAVMAIAPAAAGVAEIGVVPGLVDRYIVGKTEGQAIGLGSQRNQPTLGVERQQTFDRIGDHQQTIGMSRQTQRPAASVGQHLALLAIEAGADQSPVMQAGDQEVALQQQCFGAVDVARAYLFGGLEPLVFRVRPFAQRRRRSRLPRHRLHLGRHQQQKRDDEDHQH</sequence>
<dbReference type="Proteomes" id="UP000006045">
    <property type="component" value="Chromosome"/>
</dbReference>
<feature type="compositionally biased region" description="Basic residues" evidence="1">
    <location>
        <begin position="247"/>
        <end position="262"/>
    </location>
</feature>
<proteinExistence type="predicted"/>
<dbReference type="EMBL" id="CM001561">
    <property type="protein sequence ID" value="EJZ58640.1"/>
    <property type="molecule type" value="Genomic_DNA"/>
</dbReference>
<feature type="compositionally biased region" description="Basic and acidic residues" evidence="1">
    <location>
        <begin position="263"/>
        <end position="272"/>
    </location>
</feature>